<feature type="chain" id="PRO_5016131501" evidence="2">
    <location>
        <begin position="30"/>
        <end position="185"/>
    </location>
</feature>
<feature type="domain" description="Mannosyl-glycoprotein endo-beta-N-acetylglucosamidase-like" evidence="3">
    <location>
        <begin position="25"/>
        <end position="167"/>
    </location>
</feature>
<reference evidence="4 5" key="1">
    <citation type="submission" date="2017-11" db="EMBL/GenBank/DDBJ databases">
        <title>Infants hospitalized years apart are colonized by the same room-sourced microbial strains.</title>
        <authorList>
            <person name="Brooks B."/>
            <person name="Olm M.R."/>
            <person name="Firek B.A."/>
            <person name="Baker R."/>
            <person name="Thomas B.C."/>
            <person name="Morowitz M.J."/>
            <person name="Banfield J.F."/>
        </authorList>
    </citation>
    <scope>NUCLEOTIDE SEQUENCE [LARGE SCALE GENOMIC DNA]</scope>
    <source>
        <strain evidence="4">S2_009_000_R2_76</strain>
    </source>
</reference>
<dbReference type="Gene3D" id="1.10.530.10">
    <property type="match status" value="1"/>
</dbReference>
<dbReference type="Pfam" id="PF01832">
    <property type="entry name" value="Glucosaminidase"/>
    <property type="match status" value="1"/>
</dbReference>
<dbReference type="EMBL" id="QFOI01000016">
    <property type="protein sequence ID" value="PZP51970.1"/>
    <property type="molecule type" value="Genomic_DNA"/>
</dbReference>
<evidence type="ECO:0000313" key="4">
    <source>
        <dbReference type="EMBL" id="PZP51970.1"/>
    </source>
</evidence>
<dbReference type="Proteomes" id="UP000249645">
    <property type="component" value="Unassembled WGS sequence"/>
</dbReference>
<sequence>MKKTSFVSLWRKTVLCFIVGSLFMTSVKAQSTAQNYIKEHSQLAMQLMQKTGVPASVILGVAMVESSLGRSKSSKVLNNHFGIIGKNSQAGSGYKSQYREFDDVESSYENFVHIVTSKSFYEKLKGSLDFSKWLNGLNKAGYCATDQHVWKRDITYFINKYALNRYDKLAGWQKYQVNLLDLLNR</sequence>
<dbReference type="AlphaFoldDB" id="A0A2W5FE73"/>
<gene>
    <name evidence="4" type="ORF">DI598_01920</name>
</gene>
<dbReference type="PANTHER" id="PTHR33308:SF9">
    <property type="entry name" value="PEPTIDOGLYCAN HYDROLASE FLGJ"/>
    <property type="match status" value="1"/>
</dbReference>
<dbReference type="GO" id="GO:0004040">
    <property type="term" value="F:amidase activity"/>
    <property type="evidence" value="ECO:0007669"/>
    <property type="project" value="InterPro"/>
</dbReference>
<keyword evidence="2" id="KW-0732">Signal</keyword>
<dbReference type="PANTHER" id="PTHR33308">
    <property type="entry name" value="PEPTIDOGLYCAN HYDROLASE FLGJ"/>
    <property type="match status" value="1"/>
</dbReference>
<evidence type="ECO:0000256" key="2">
    <source>
        <dbReference type="SAM" id="SignalP"/>
    </source>
</evidence>
<dbReference type="InterPro" id="IPR002901">
    <property type="entry name" value="MGlyc_endo_b_GlcNAc-like_dom"/>
</dbReference>
<dbReference type="InterPro" id="IPR051056">
    <property type="entry name" value="Glycosyl_Hydrolase_73"/>
</dbReference>
<organism evidence="4 5">
    <name type="scientific">Pseudopedobacter saltans</name>
    <dbReference type="NCBI Taxonomy" id="151895"/>
    <lineage>
        <taxon>Bacteria</taxon>
        <taxon>Pseudomonadati</taxon>
        <taxon>Bacteroidota</taxon>
        <taxon>Sphingobacteriia</taxon>
        <taxon>Sphingobacteriales</taxon>
        <taxon>Sphingobacteriaceae</taxon>
        <taxon>Pseudopedobacter</taxon>
    </lineage>
</organism>
<name>A0A2W5FE73_9SPHI</name>
<dbReference type="SMART" id="SM00047">
    <property type="entry name" value="LYZ2"/>
    <property type="match status" value="1"/>
</dbReference>
<evidence type="ECO:0000256" key="1">
    <source>
        <dbReference type="ARBA" id="ARBA00022801"/>
    </source>
</evidence>
<accession>A0A2W5FE73</accession>
<evidence type="ECO:0000259" key="3">
    <source>
        <dbReference type="SMART" id="SM00047"/>
    </source>
</evidence>
<feature type="signal peptide" evidence="2">
    <location>
        <begin position="1"/>
        <end position="29"/>
    </location>
</feature>
<evidence type="ECO:0000313" key="5">
    <source>
        <dbReference type="Proteomes" id="UP000249645"/>
    </source>
</evidence>
<comment type="caution">
    <text evidence="4">The sequence shown here is derived from an EMBL/GenBank/DDBJ whole genome shotgun (WGS) entry which is preliminary data.</text>
</comment>
<protein>
    <submittedName>
        <fullName evidence="4">Muramidase</fullName>
    </submittedName>
</protein>
<keyword evidence="1" id="KW-0378">Hydrolase</keyword>
<proteinExistence type="predicted"/>